<reference evidence="1" key="1">
    <citation type="submission" date="2021-10" db="EMBL/GenBank/DDBJ databases">
        <title>Melipona bicolor Genome sequencing and assembly.</title>
        <authorList>
            <person name="Araujo N.S."/>
            <person name="Arias M.C."/>
        </authorList>
    </citation>
    <scope>NUCLEOTIDE SEQUENCE</scope>
    <source>
        <strain evidence="1">USP_2M_L1-L4_2017</strain>
        <tissue evidence="1">Whole body</tissue>
    </source>
</reference>
<organism evidence="1 2">
    <name type="scientific">Melipona bicolor</name>
    <dbReference type="NCBI Taxonomy" id="60889"/>
    <lineage>
        <taxon>Eukaryota</taxon>
        <taxon>Metazoa</taxon>
        <taxon>Ecdysozoa</taxon>
        <taxon>Arthropoda</taxon>
        <taxon>Hexapoda</taxon>
        <taxon>Insecta</taxon>
        <taxon>Pterygota</taxon>
        <taxon>Neoptera</taxon>
        <taxon>Endopterygota</taxon>
        <taxon>Hymenoptera</taxon>
        <taxon>Apocrita</taxon>
        <taxon>Aculeata</taxon>
        <taxon>Apoidea</taxon>
        <taxon>Anthophila</taxon>
        <taxon>Apidae</taxon>
        <taxon>Melipona</taxon>
    </lineage>
</organism>
<evidence type="ECO:0000313" key="1">
    <source>
        <dbReference type="EMBL" id="KAK1136040.1"/>
    </source>
</evidence>
<gene>
    <name evidence="1" type="ORF">K0M31_000609</name>
</gene>
<dbReference type="EMBL" id="JAHYIQ010000001">
    <property type="protein sequence ID" value="KAK1136040.1"/>
    <property type="molecule type" value="Genomic_DNA"/>
</dbReference>
<evidence type="ECO:0000313" key="2">
    <source>
        <dbReference type="Proteomes" id="UP001177670"/>
    </source>
</evidence>
<sequence>MLGQDNAGIMLFERRDQKMFDENKQSGRRKGRVNKASLVSKYSSKAVENVIGQSYLQNEKDYVPSYEFGVDLTTDSEPSRLQ</sequence>
<proteinExistence type="predicted"/>
<name>A0AA40KWZ9_9HYME</name>
<accession>A0AA40KWZ9</accession>
<protein>
    <submittedName>
        <fullName evidence="1">Uncharacterized protein</fullName>
    </submittedName>
</protein>
<dbReference type="Proteomes" id="UP001177670">
    <property type="component" value="Unassembled WGS sequence"/>
</dbReference>
<dbReference type="AlphaFoldDB" id="A0AA40KWZ9"/>
<comment type="caution">
    <text evidence="1">The sequence shown here is derived from an EMBL/GenBank/DDBJ whole genome shotgun (WGS) entry which is preliminary data.</text>
</comment>
<keyword evidence="2" id="KW-1185">Reference proteome</keyword>